<evidence type="ECO:0000313" key="13">
    <source>
        <dbReference type="EMBL" id="CTQ44131.1"/>
    </source>
</evidence>
<evidence type="ECO:0000256" key="3">
    <source>
        <dbReference type="ARBA" id="ARBA00009047"/>
    </source>
</evidence>
<dbReference type="GO" id="GO:0005886">
    <property type="term" value="C:plasma membrane"/>
    <property type="evidence" value="ECO:0007669"/>
    <property type="project" value="UniProtKB-SubCell"/>
</dbReference>
<keyword evidence="6" id="KW-0762">Sugar transport</keyword>
<dbReference type="PANTHER" id="PTHR32243">
    <property type="entry name" value="MALTOSE TRANSPORT SYSTEM PERMEASE-RELATED"/>
    <property type="match status" value="1"/>
</dbReference>
<keyword evidence="14" id="KW-1185">Reference proteome</keyword>
<keyword evidence="4 11" id="KW-0813">Transport</keyword>
<dbReference type="Gene3D" id="1.10.3720.10">
    <property type="entry name" value="MetI-like"/>
    <property type="match status" value="1"/>
</dbReference>
<evidence type="ECO:0000256" key="5">
    <source>
        <dbReference type="ARBA" id="ARBA00022475"/>
    </source>
</evidence>
<comment type="function">
    <text evidence="1">Part of the ABC transporter complex MalEFGK involved in maltose/maltodextrin import. Probably responsible for the translocation of the substrate across the membrane.</text>
</comment>
<dbReference type="STRING" id="187304.B0E33_11155"/>
<name>A0A0M6Y543_9HYPH</name>
<keyword evidence="8 11" id="KW-1133">Transmembrane helix</keyword>
<dbReference type="RefSeq" id="WP_055656877.1">
    <property type="nucleotide sequence ID" value="NZ_CP045627.1"/>
</dbReference>
<gene>
    <name evidence="13" type="primary">sugB_3</name>
    <name evidence="13" type="ORF">LAL4801_02573</name>
</gene>
<keyword evidence="7 11" id="KW-0812">Transmembrane</keyword>
<dbReference type="AlphaFoldDB" id="A0A0M6Y543"/>
<evidence type="ECO:0000256" key="7">
    <source>
        <dbReference type="ARBA" id="ARBA00022692"/>
    </source>
</evidence>
<feature type="domain" description="ABC transmembrane type-1" evidence="12">
    <location>
        <begin position="75"/>
        <end position="264"/>
    </location>
</feature>
<dbReference type="InterPro" id="IPR035906">
    <property type="entry name" value="MetI-like_sf"/>
</dbReference>
<dbReference type="SUPFAM" id="SSF161098">
    <property type="entry name" value="MetI-like"/>
    <property type="match status" value="1"/>
</dbReference>
<evidence type="ECO:0000256" key="9">
    <source>
        <dbReference type="ARBA" id="ARBA00023136"/>
    </source>
</evidence>
<feature type="transmembrane region" description="Helical" evidence="11">
    <location>
        <begin position="141"/>
        <end position="160"/>
    </location>
</feature>
<feature type="transmembrane region" description="Helical" evidence="11">
    <location>
        <begin position="9"/>
        <end position="31"/>
    </location>
</feature>
<evidence type="ECO:0000256" key="10">
    <source>
        <dbReference type="ARBA" id="ARBA00041109"/>
    </source>
</evidence>
<dbReference type="PROSITE" id="PS50928">
    <property type="entry name" value="ABC_TM1"/>
    <property type="match status" value="1"/>
</dbReference>
<evidence type="ECO:0000256" key="2">
    <source>
        <dbReference type="ARBA" id="ARBA00004651"/>
    </source>
</evidence>
<comment type="subcellular location">
    <subcellularLocation>
        <location evidence="2 11">Cell membrane</location>
        <topology evidence="2 11">Multi-pass membrane protein</topology>
    </subcellularLocation>
</comment>
<dbReference type="InterPro" id="IPR000515">
    <property type="entry name" value="MetI-like"/>
</dbReference>
<feature type="transmembrane region" description="Helical" evidence="11">
    <location>
        <begin position="79"/>
        <end position="100"/>
    </location>
</feature>
<protein>
    <recommendedName>
        <fullName evidence="10">Maltose/maltodextrin transport system permease protein MalG</fullName>
    </recommendedName>
</protein>
<accession>A0A0M6Y543</accession>
<dbReference type="OrthoDB" id="9815445at2"/>
<sequence length="279" mass="29856">MKRSLVQSILLYGCALLLAAFTTGPLLWLAVMSISAPTDLTEVPLRWIPSELDFSRYTSLLSLEGGNGERFLSALRNSLLTAGGATVIALLLAIPAAYAFSRRQASMVLLFAFLATIMMPPITYVLPLYSTFSSFGMLNHTVTLIIVYTAMLLPFATWLMKANIDVLPVEVEQAAFMEGAGTAYTIRQVVLPLALPAIAATAMLSFLVAWDEFFYALIFTNDLSAKTLPVAIADFSAGRVTDYGVIASVGVLATLPPAILAIAFQKFIVSGLVAGSVKG</sequence>
<organism evidence="13 14">
    <name type="scientific">Roseibium aggregatum</name>
    <dbReference type="NCBI Taxonomy" id="187304"/>
    <lineage>
        <taxon>Bacteria</taxon>
        <taxon>Pseudomonadati</taxon>
        <taxon>Pseudomonadota</taxon>
        <taxon>Alphaproteobacteria</taxon>
        <taxon>Hyphomicrobiales</taxon>
        <taxon>Stappiaceae</taxon>
        <taxon>Roseibium</taxon>
    </lineage>
</organism>
<evidence type="ECO:0000256" key="6">
    <source>
        <dbReference type="ARBA" id="ARBA00022597"/>
    </source>
</evidence>
<feature type="transmembrane region" description="Helical" evidence="11">
    <location>
        <begin position="243"/>
        <end position="264"/>
    </location>
</feature>
<feature type="transmembrane region" description="Helical" evidence="11">
    <location>
        <begin position="189"/>
        <end position="210"/>
    </location>
</feature>
<evidence type="ECO:0000256" key="8">
    <source>
        <dbReference type="ARBA" id="ARBA00022989"/>
    </source>
</evidence>
<evidence type="ECO:0000256" key="4">
    <source>
        <dbReference type="ARBA" id="ARBA00022448"/>
    </source>
</evidence>
<dbReference type="InterPro" id="IPR050901">
    <property type="entry name" value="BP-dep_ABC_trans_perm"/>
</dbReference>
<dbReference type="GO" id="GO:0055085">
    <property type="term" value="P:transmembrane transport"/>
    <property type="evidence" value="ECO:0007669"/>
    <property type="project" value="InterPro"/>
</dbReference>
<dbReference type="Proteomes" id="UP000048926">
    <property type="component" value="Unassembled WGS sequence"/>
</dbReference>
<keyword evidence="5" id="KW-1003">Cell membrane</keyword>
<keyword evidence="9 11" id="KW-0472">Membrane</keyword>
<evidence type="ECO:0000256" key="11">
    <source>
        <dbReference type="RuleBase" id="RU363032"/>
    </source>
</evidence>
<dbReference type="Pfam" id="PF00528">
    <property type="entry name" value="BPD_transp_1"/>
    <property type="match status" value="1"/>
</dbReference>
<dbReference type="PANTHER" id="PTHR32243:SF50">
    <property type="entry name" value="MALTOSE_MALTODEXTRIN TRANSPORT SYSTEM PERMEASE PROTEIN MALG"/>
    <property type="match status" value="1"/>
</dbReference>
<evidence type="ECO:0000259" key="12">
    <source>
        <dbReference type="PROSITE" id="PS50928"/>
    </source>
</evidence>
<evidence type="ECO:0000313" key="14">
    <source>
        <dbReference type="Proteomes" id="UP000048926"/>
    </source>
</evidence>
<feature type="transmembrane region" description="Helical" evidence="11">
    <location>
        <begin position="107"/>
        <end position="129"/>
    </location>
</feature>
<reference evidence="14" key="1">
    <citation type="submission" date="2015-07" db="EMBL/GenBank/DDBJ databases">
        <authorList>
            <person name="Rodrigo-Torres Lidia"/>
            <person name="Arahal R.David."/>
        </authorList>
    </citation>
    <scope>NUCLEOTIDE SEQUENCE [LARGE SCALE GENOMIC DNA]</scope>
    <source>
        <strain evidence="14">CECT 4801</strain>
    </source>
</reference>
<dbReference type="CDD" id="cd06261">
    <property type="entry name" value="TM_PBP2"/>
    <property type="match status" value="1"/>
</dbReference>
<dbReference type="EMBL" id="CXST01000002">
    <property type="protein sequence ID" value="CTQ44131.1"/>
    <property type="molecule type" value="Genomic_DNA"/>
</dbReference>
<evidence type="ECO:0000256" key="1">
    <source>
        <dbReference type="ARBA" id="ARBA00002264"/>
    </source>
</evidence>
<comment type="similarity">
    <text evidence="3">Belongs to the binding-protein-dependent transport system permease family. MalFG subfamily.</text>
</comment>
<proteinExistence type="inferred from homology"/>